<feature type="compositionally biased region" description="Low complexity" evidence="1">
    <location>
        <begin position="459"/>
        <end position="468"/>
    </location>
</feature>
<feature type="compositionally biased region" description="Polar residues" evidence="1">
    <location>
        <begin position="440"/>
        <end position="453"/>
    </location>
</feature>
<feature type="region of interest" description="Disordered" evidence="1">
    <location>
        <begin position="440"/>
        <end position="525"/>
    </location>
</feature>
<dbReference type="AlphaFoldDB" id="A0A376B9B0"/>
<evidence type="ECO:0000256" key="1">
    <source>
        <dbReference type="SAM" id="MobiDB-lite"/>
    </source>
</evidence>
<keyword evidence="3" id="KW-1185">Reference proteome</keyword>
<dbReference type="Proteomes" id="UP000262825">
    <property type="component" value="Unassembled WGS sequence"/>
</dbReference>
<feature type="region of interest" description="Disordered" evidence="1">
    <location>
        <begin position="822"/>
        <end position="845"/>
    </location>
</feature>
<evidence type="ECO:0000313" key="3">
    <source>
        <dbReference type="Proteomes" id="UP000262825"/>
    </source>
</evidence>
<reference evidence="3" key="1">
    <citation type="submission" date="2018-06" db="EMBL/GenBank/DDBJ databases">
        <authorList>
            <person name="Guldener U."/>
        </authorList>
    </citation>
    <scope>NUCLEOTIDE SEQUENCE [LARGE SCALE GENOMIC DNA]</scope>
    <source>
        <strain evidence="3">UTAD17</strain>
    </source>
</reference>
<evidence type="ECO:0008006" key="4">
    <source>
        <dbReference type="Google" id="ProtNLM"/>
    </source>
</evidence>
<dbReference type="InterPro" id="IPR008984">
    <property type="entry name" value="SMAD_FHA_dom_sf"/>
</dbReference>
<feature type="compositionally biased region" description="Polar residues" evidence="1">
    <location>
        <begin position="504"/>
        <end position="515"/>
    </location>
</feature>
<gene>
    <name evidence="2" type="ORF">SCODWIG_03039</name>
</gene>
<dbReference type="SUPFAM" id="SSF49879">
    <property type="entry name" value="SMAD/FHA domain"/>
    <property type="match status" value="1"/>
</dbReference>
<evidence type="ECO:0000313" key="2">
    <source>
        <dbReference type="EMBL" id="SSD61278.1"/>
    </source>
</evidence>
<name>A0A376B9B0_9ASCO</name>
<proteinExistence type="predicted"/>
<accession>A0A376B9B0</accession>
<protein>
    <recommendedName>
        <fullName evidence="4">FHA domain-containing protein</fullName>
    </recommendedName>
</protein>
<dbReference type="VEuPathDB" id="FungiDB:SCODWIG_03039"/>
<dbReference type="EMBL" id="UFAJ01000635">
    <property type="protein sequence ID" value="SSD61278.1"/>
    <property type="molecule type" value="Genomic_DNA"/>
</dbReference>
<sequence length="845" mass="97128">MWIYEYIHTRKDESCLSSGTNPSNLVGTRILELYKEHSIGRSSKCTFCFKDDKSLSRQHLSFKMIEKNDMHNMTNNCKDDALIKQEYALVVHNMGKKTRLITGHDTGVNMTTNTDSSDIHRDGNKLFKDIDSKDIITIDPPNSTTKYGFELGNDTFIEFTFSPTVWLITNTDTSRKIHQYIEALNNVGVFAVSDIPIKFKPDLMIITKTPSDYDPDIKNNTNIHSYYLNYLYALTNRINIVDETFVKKFLDITQFNPLQLSSLINQCKILTYDSKLDAAIDKLQTMTFNFGNNALKRYVEKYIPAMKQDTTSINYSGKLVNISTLQDIKEIVECILINDFSAIITMQDQDTTINRTDNDNKRKRRRPIEKLENMMLRENYKEEKEVESVVAMNETIHINGTNNTNTRGNSSVENKRKKKKVLQGIDDMVIFNGNLDSSDNNGVTDRNRNGVSSIKNNDKNNMINVKNNRITKRITSTNKSKVIPLKRHNSFSISEQQEQKEQKPINNYDITQSKNVIPPNDLNSRKKEYILNNNNTDKGKRSNELSAKRMKSVIDEVKSKEIDKITQSTTYATVDEAELTEEAITNFAAMAIVVAPAKNIMRKTTNSPAFKKQNHASPQKRKNFKKFVKVWPKKSDDEPPSNQAASIVKNKAYLITRNFIPLKNYDRNSRTHIPDSDDEFLENGNASSNFSGNIVIEKENFIESANYNNHINHDDDNNNNNKENGLFVTEPQESSQDLEYFNSQDENKFSFTLQRNITTVRNPDVLSRTPTPTVLPAYTHCYRNRTSNELILESENKNCVDGSINGENGIKDHKVRRIAKKREYHKYEDDDDDDDEPSFKFKSKS</sequence>
<organism evidence="2 3">
    <name type="scientific">Saccharomycodes ludwigii</name>
    <dbReference type="NCBI Taxonomy" id="36035"/>
    <lineage>
        <taxon>Eukaryota</taxon>
        <taxon>Fungi</taxon>
        <taxon>Dikarya</taxon>
        <taxon>Ascomycota</taxon>
        <taxon>Saccharomycotina</taxon>
        <taxon>Saccharomycetes</taxon>
        <taxon>Saccharomycodales</taxon>
        <taxon>Saccharomycodaceae</taxon>
        <taxon>Saccharomycodes</taxon>
    </lineage>
</organism>